<evidence type="ECO:0000313" key="5">
    <source>
        <dbReference type="EMBL" id="ADG78836.1"/>
    </source>
</evidence>
<evidence type="ECO:0000256" key="2">
    <source>
        <dbReference type="ARBA" id="ARBA00010617"/>
    </source>
</evidence>
<keyword evidence="3 4" id="KW-0349">Heme</keyword>
<dbReference type="EMBL" id="CP001966">
    <property type="protein sequence ID" value="ADG78836.1"/>
    <property type="molecule type" value="Genomic_DNA"/>
</dbReference>
<dbReference type="Pfam" id="PF00067">
    <property type="entry name" value="p450"/>
    <property type="match status" value="1"/>
</dbReference>
<protein>
    <submittedName>
        <fullName evidence="5">Cytochrome P450</fullName>
    </submittedName>
</protein>
<evidence type="ECO:0000256" key="1">
    <source>
        <dbReference type="ARBA" id="ARBA00001971"/>
    </source>
</evidence>
<dbReference type="PROSITE" id="PS00086">
    <property type="entry name" value="CYTOCHROME_P450"/>
    <property type="match status" value="1"/>
</dbReference>
<keyword evidence="6" id="KW-1185">Reference proteome</keyword>
<dbReference type="eggNOG" id="COG2124">
    <property type="taxonomic scope" value="Bacteria"/>
</dbReference>
<proteinExistence type="inferred from homology"/>
<reference evidence="5 6" key="2">
    <citation type="journal article" date="2011" name="Stand. Genomic Sci.">
        <title>Complete genome sequence of Tsukamurella paurometabola type strain (no. 33).</title>
        <authorList>
            <person name="Munk A.C."/>
            <person name="Lapidus A."/>
            <person name="Lucas S."/>
            <person name="Nolan M."/>
            <person name="Tice H."/>
            <person name="Cheng J.F."/>
            <person name="Del Rio T.G."/>
            <person name="Goodwin L."/>
            <person name="Pitluck S."/>
            <person name="Liolios K."/>
            <person name="Huntemann M."/>
            <person name="Ivanova N."/>
            <person name="Mavromatis K."/>
            <person name="Mikhailova N."/>
            <person name="Pati A."/>
            <person name="Chen A."/>
            <person name="Palaniappan K."/>
            <person name="Tapia R."/>
            <person name="Han C."/>
            <person name="Land M."/>
            <person name="Hauser L."/>
            <person name="Chang Y.J."/>
            <person name="Jeffries C.D."/>
            <person name="Brettin T."/>
            <person name="Yasawong M."/>
            <person name="Brambilla E.M."/>
            <person name="Rohde M."/>
            <person name="Sikorski J."/>
            <person name="Goker M."/>
            <person name="Detter J.C."/>
            <person name="Woyke T."/>
            <person name="Bristow J."/>
            <person name="Eisen J.A."/>
            <person name="Markowitz V."/>
            <person name="Hugenholtz P."/>
            <person name="Kyrpides N.C."/>
            <person name="Klenk H.P."/>
        </authorList>
    </citation>
    <scope>NUCLEOTIDE SEQUENCE [LARGE SCALE GENOMIC DNA]</scope>
    <source>
        <strain evidence="6">ATCC 8368 / DSM 20162 / CCUG 35730 / CIP 100753 / JCM 10117 / KCTC 9821 / NBRC 16120 / NCIMB 702349 / NCTC 13040</strain>
    </source>
</reference>
<dbReference type="GO" id="GO:0005506">
    <property type="term" value="F:iron ion binding"/>
    <property type="evidence" value="ECO:0007669"/>
    <property type="project" value="InterPro"/>
</dbReference>
<organism evidence="5 6">
    <name type="scientific">Tsukamurella paurometabola (strain ATCC 8368 / DSM 20162 / CCUG 35730 / CIP 100753 / JCM 10117 / KCTC 9821 / NBRC 16120 / NCIMB 702349 / NCTC 13040)</name>
    <name type="common">Corynebacterium paurometabolum</name>
    <dbReference type="NCBI Taxonomy" id="521096"/>
    <lineage>
        <taxon>Bacteria</taxon>
        <taxon>Bacillati</taxon>
        <taxon>Actinomycetota</taxon>
        <taxon>Actinomycetes</taxon>
        <taxon>Mycobacteriales</taxon>
        <taxon>Tsukamurellaceae</taxon>
        <taxon>Tsukamurella</taxon>
    </lineage>
</organism>
<dbReference type="SUPFAM" id="SSF48264">
    <property type="entry name" value="Cytochrome P450"/>
    <property type="match status" value="1"/>
</dbReference>
<comment type="cofactor">
    <cofactor evidence="1 3">
        <name>heme</name>
        <dbReference type="ChEBI" id="CHEBI:30413"/>
    </cofactor>
</comment>
<keyword evidence="3 4" id="KW-0479">Metal-binding</keyword>
<keyword evidence="3 4" id="KW-0408">Iron</keyword>
<comment type="similarity">
    <text evidence="2 4">Belongs to the cytochrome P450 family.</text>
</comment>
<dbReference type="InterPro" id="IPR036396">
    <property type="entry name" value="Cyt_P450_sf"/>
</dbReference>
<evidence type="ECO:0000256" key="3">
    <source>
        <dbReference type="PIRSR" id="PIRSR602401-1"/>
    </source>
</evidence>
<dbReference type="HOGENOM" id="CLU_001570_5_4_11"/>
<keyword evidence="4" id="KW-0560">Oxidoreductase</keyword>
<dbReference type="PANTHER" id="PTHR24305:SF166">
    <property type="entry name" value="CYTOCHROME P450 12A4, MITOCHONDRIAL-RELATED"/>
    <property type="match status" value="1"/>
</dbReference>
<evidence type="ECO:0000313" key="6">
    <source>
        <dbReference type="Proteomes" id="UP000001213"/>
    </source>
</evidence>
<keyword evidence="4" id="KW-0503">Monooxygenase</keyword>
<feature type="binding site" description="axial binding residue" evidence="3">
    <location>
        <position position="394"/>
    </location>
    <ligand>
        <name>heme</name>
        <dbReference type="ChEBI" id="CHEBI:30413"/>
    </ligand>
    <ligandPart>
        <name>Fe</name>
        <dbReference type="ChEBI" id="CHEBI:18248"/>
    </ligandPart>
</feature>
<sequence length="446" mass="49302">MAADSIPHPPWRVPFLGDVLGIDRAHPMQQATAQFREWGPILKRTFAGHDFVAVGSAELADAVFDDENWRKYVGPPLRALRPLAGQGMLIQPDGADWARGHAAAAPAFARGPMEGYHHVIVESLDRAAEYLRCADGAVDTFEFTSALTLHIACMTTFGESDVVIGGEPSPVSTALTRTLRAITSTSMIAPRWDRRRRPRTWRAFDRDVAMLHEIVDRAARKRTADGATHRDILHHLLNPPAGVELRPEEVRDHAVVFLLAGHETTASSMATALHFLATHPDVADRVRVEAASVDPREYADVARLRYTRAVVHETLRLWPPTSGVFRQAKYDTQLGGHAIAAGEWVFVVLLAAQRDTSWGPRADDFDPDRFLHPETGKARVASLFKPFGHGPRQCIGRAFALHELTLALAVLLRDFDVHGDPDYTLHMSEAVTTRPKGLQLQFAHSA</sequence>
<dbReference type="InterPro" id="IPR001128">
    <property type="entry name" value="Cyt_P450"/>
</dbReference>
<dbReference type="Gene3D" id="1.10.630.10">
    <property type="entry name" value="Cytochrome P450"/>
    <property type="match status" value="1"/>
</dbReference>
<dbReference type="InterPro" id="IPR002401">
    <property type="entry name" value="Cyt_P450_E_grp-I"/>
</dbReference>
<dbReference type="InterPro" id="IPR017972">
    <property type="entry name" value="Cyt_P450_CS"/>
</dbReference>
<gene>
    <name evidence="5" type="ordered locus">Tpau_2227</name>
</gene>
<dbReference type="GO" id="GO:0016705">
    <property type="term" value="F:oxidoreductase activity, acting on paired donors, with incorporation or reduction of molecular oxygen"/>
    <property type="evidence" value="ECO:0007669"/>
    <property type="project" value="InterPro"/>
</dbReference>
<reference evidence="6" key="1">
    <citation type="submission" date="2010-03" db="EMBL/GenBank/DDBJ databases">
        <title>The complete chromosome of Tsukamurella paurometabola DSM 20162.</title>
        <authorList>
            <consortium name="US DOE Joint Genome Institute (JGI-PGF)"/>
            <person name="Lucas S."/>
            <person name="Copeland A."/>
            <person name="Lapidus A."/>
            <person name="Glavina del Rio T."/>
            <person name="Dalin E."/>
            <person name="Tice H."/>
            <person name="Bruce D."/>
            <person name="Goodwin L."/>
            <person name="Pitluck S."/>
            <person name="Kyrpides N."/>
            <person name="Mavromatis K."/>
            <person name="Ivanova N."/>
            <person name="Mikhailova N."/>
            <person name="Munk A.C."/>
            <person name="Brettin T."/>
            <person name="Detter J.C."/>
            <person name="Tapia R."/>
            <person name="Han C."/>
            <person name="Larimer F."/>
            <person name="Land M."/>
            <person name="Hauser L."/>
            <person name="Markowitz V."/>
            <person name="Cheng J.-F."/>
            <person name="Hugenholtz P."/>
            <person name="Woyke T."/>
            <person name="Wu D."/>
            <person name="Jando M."/>
            <person name="Brambilla E."/>
            <person name="Klenk H.-P."/>
            <person name="Eisen J.A."/>
        </authorList>
    </citation>
    <scope>NUCLEOTIDE SEQUENCE [LARGE SCALE GENOMIC DNA]</scope>
    <source>
        <strain evidence="6">ATCC 8368 / DSM 20162 / CCUG 35730 / CIP 100753 / JCM 10117 / KCTC 9821 / NBRC 16120 / NCIMB 702349 / NCTC 13040</strain>
    </source>
</reference>
<accession>D5UQ66</accession>
<name>D5UQ66_TSUPD</name>
<dbReference type="AlphaFoldDB" id="D5UQ66"/>
<dbReference type="KEGG" id="tpr:Tpau_2227"/>
<dbReference type="InterPro" id="IPR050121">
    <property type="entry name" value="Cytochrome_P450_monoxygenase"/>
</dbReference>
<dbReference type="GO" id="GO:0020037">
    <property type="term" value="F:heme binding"/>
    <property type="evidence" value="ECO:0007669"/>
    <property type="project" value="InterPro"/>
</dbReference>
<dbReference type="STRING" id="521096.Tpau_2227"/>
<dbReference type="RefSeq" id="WP_013126858.1">
    <property type="nucleotide sequence ID" value="NC_014158.1"/>
</dbReference>
<dbReference type="Proteomes" id="UP000001213">
    <property type="component" value="Chromosome"/>
</dbReference>
<dbReference type="GO" id="GO:0004497">
    <property type="term" value="F:monooxygenase activity"/>
    <property type="evidence" value="ECO:0007669"/>
    <property type="project" value="UniProtKB-KW"/>
</dbReference>
<dbReference type="PANTHER" id="PTHR24305">
    <property type="entry name" value="CYTOCHROME P450"/>
    <property type="match status" value="1"/>
</dbReference>
<evidence type="ECO:0000256" key="4">
    <source>
        <dbReference type="RuleBase" id="RU000461"/>
    </source>
</evidence>
<dbReference type="PRINTS" id="PR00463">
    <property type="entry name" value="EP450I"/>
</dbReference>
<dbReference type="PRINTS" id="PR00385">
    <property type="entry name" value="P450"/>
</dbReference>